<comment type="caution">
    <text evidence="4">The sequence shown here is derived from an EMBL/GenBank/DDBJ whole genome shotgun (WGS) entry which is preliminary data.</text>
</comment>
<evidence type="ECO:0000256" key="2">
    <source>
        <dbReference type="SAM" id="Phobius"/>
    </source>
</evidence>
<feature type="compositionally biased region" description="Low complexity" evidence="1">
    <location>
        <begin position="12"/>
        <end position="25"/>
    </location>
</feature>
<evidence type="ECO:0000256" key="1">
    <source>
        <dbReference type="SAM" id="MobiDB-lite"/>
    </source>
</evidence>
<gene>
    <name evidence="4" type="ORF">WDZ17_01795</name>
</gene>
<accession>A0ABU8RG52</accession>
<keyword evidence="2" id="KW-0472">Membrane</keyword>
<dbReference type="EC" id="3.4.-.-" evidence="4"/>
<dbReference type="Proteomes" id="UP001387100">
    <property type="component" value="Unassembled WGS sequence"/>
</dbReference>
<organism evidence="4 5">
    <name type="scientific">Pseudokineococcus basanitobsidens</name>
    <dbReference type="NCBI Taxonomy" id="1926649"/>
    <lineage>
        <taxon>Bacteria</taxon>
        <taxon>Bacillati</taxon>
        <taxon>Actinomycetota</taxon>
        <taxon>Actinomycetes</taxon>
        <taxon>Kineosporiales</taxon>
        <taxon>Kineosporiaceae</taxon>
        <taxon>Pseudokineococcus</taxon>
    </lineage>
</organism>
<keyword evidence="4" id="KW-0378">Hydrolase</keyword>
<sequence length="355" mass="36863">MTTTGTSSDLDPATPTAPAAPTRTEPAPLAYHRLAHLEPRTARWWRPVATLGVATGLLLALVAVLAVVLVVAVVASVVSPGLLADLAPVLRPLQPSVDLDDPRNPVDLLLGLGSIAVLLPVVVLAVRWGGGRRGTVHSVVGRFRWSLALRAAAVVLPAYAAVLWGLTAVAPPEDLSVPPLDAALVAVVVVALLLTPLQCAAEEYVFRGLPQQLLGTWLRRPVWGVVLPVPLFVASHGYDWVGQVDVAVFALATGFLVWKSGGLELAVVLHTAGNLPLFLASPLSPGSLQQGAVDPRALLVSLPLTLLTTGALTLWVSRTHGVGLLEPVRGHGYAHAHPATETVPAVAGPAPDALA</sequence>
<feature type="transmembrane region" description="Helical" evidence="2">
    <location>
        <begin position="48"/>
        <end position="78"/>
    </location>
</feature>
<protein>
    <submittedName>
        <fullName evidence="4">CPBP family intramembrane glutamic endopeptidase</fullName>
        <ecNumber evidence="4">3.4.-.-</ecNumber>
    </submittedName>
</protein>
<proteinExistence type="predicted"/>
<dbReference type="InterPro" id="IPR003675">
    <property type="entry name" value="Rce1/LyrA-like_dom"/>
</dbReference>
<name>A0ABU8RG52_9ACTN</name>
<feature type="transmembrane region" description="Helical" evidence="2">
    <location>
        <begin position="147"/>
        <end position="170"/>
    </location>
</feature>
<reference evidence="4 5" key="1">
    <citation type="journal article" date="2017" name="Int. J. Syst. Evol. Microbiol.">
        <title>Pseudokineococcus basanitobsidens sp. nov., isolated from volcanic rock.</title>
        <authorList>
            <person name="Lee D.W."/>
            <person name="Park M.Y."/>
            <person name="Kim J.J."/>
            <person name="Kim B.S."/>
        </authorList>
    </citation>
    <scope>NUCLEOTIDE SEQUENCE [LARGE SCALE GENOMIC DNA]</scope>
    <source>
        <strain evidence="4 5">DSM 103726</strain>
    </source>
</reference>
<feature type="region of interest" description="Disordered" evidence="1">
    <location>
        <begin position="1"/>
        <end position="25"/>
    </location>
</feature>
<keyword evidence="2" id="KW-0812">Transmembrane</keyword>
<dbReference type="Pfam" id="PF02517">
    <property type="entry name" value="Rce1-like"/>
    <property type="match status" value="1"/>
</dbReference>
<dbReference type="GO" id="GO:0016787">
    <property type="term" value="F:hydrolase activity"/>
    <property type="evidence" value="ECO:0007669"/>
    <property type="project" value="UniProtKB-KW"/>
</dbReference>
<evidence type="ECO:0000259" key="3">
    <source>
        <dbReference type="Pfam" id="PF02517"/>
    </source>
</evidence>
<keyword evidence="2" id="KW-1133">Transmembrane helix</keyword>
<dbReference type="RefSeq" id="WP_339573420.1">
    <property type="nucleotide sequence ID" value="NZ_JBBIAA010000001.1"/>
</dbReference>
<evidence type="ECO:0000313" key="4">
    <source>
        <dbReference type="EMBL" id="MEJ5944030.1"/>
    </source>
</evidence>
<dbReference type="EMBL" id="JBBIAA010000001">
    <property type="protein sequence ID" value="MEJ5944030.1"/>
    <property type="molecule type" value="Genomic_DNA"/>
</dbReference>
<feature type="domain" description="CAAX prenyl protease 2/Lysostaphin resistance protein A-like" evidence="3">
    <location>
        <begin position="187"/>
        <end position="275"/>
    </location>
</feature>
<evidence type="ECO:0000313" key="5">
    <source>
        <dbReference type="Proteomes" id="UP001387100"/>
    </source>
</evidence>
<feature type="transmembrane region" description="Helical" evidence="2">
    <location>
        <begin position="108"/>
        <end position="126"/>
    </location>
</feature>
<feature type="transmembrane region" description="Helical" evidence="2">
    <location>
        <begin position="182"/>
        <end position="205"/>
    </location>
</feature>
<keyword evidence="5" id="KW-1185">Reference proteome</keyword>